<reference evidence="4 5" key="1">
    <citation type="submission" date="2018-06" db="EMBL/GenBank/DDBJ databases">
        <authorList>
            <consortium name="Pathogen Informatics"/>
            <person name="Doyle S."/>
        </authorList>
    </citation>
    <scope>NUCLEOTIDE SEQUENCE [LARGE SCALE GENOMIC DNA]</scope>
    <source>
        <strain evidence="4 5">NCTC13316</strain>
    </source>
</reference>
<keyword evidence="2 4" id="KW-0560">Oxidoreductase</keyword>
<evidence type="ECO:0000313" key="5">
    <source>
        <dbReference type="Proteomes" id="UP000254794"/>
    </source>
</evidence>
<evidence type="ECO:0000256" key="2">
    <source>
        <dbReference type="ARBA" id="ARBA00023002"/>
    </source>
</evidence>
<accession>A0A378JMB1</accession>
<dbReference type="RefSeq" id="WP_115331434.1">
    <property type="nucleotide sequence ID" value="NZ_CAAAHP010000002.1"/>
</dbReference>
<dbReference type="PRINTS" id="PR00080">
    <property type="entry name" value="SDRFAMILY"/>
</dbReference>
<dbReference type="PANTHER" id="PTHR44169:SF6">
    <property type="entry name" value="NADPH-DEPENDENT 1-ACYLDIHYDROXYACETONE PHOSPHATE REDUCTASE"/>
    <property type="match status" value="1"/>
</dbReference>
<dbReference type="CDD" id="cd05233">
    <property type="entry name" value="SDR_c"/>
    <property type="match status" value="1"/>
</dbReference>
<dbReference type="InterPro" id="IPR036291">
    <property type="entry name" value="NAD(P)-bd_dom_sf"/>
</dbReference>
<comment type="similarity">
    <text evidence="1 3">Belongs to the short-chain dehydrogenases/reductases (SDR) family.</text>
</comment>
<name>A0A378JMB1_9GAMM</name>
<dbReference type="GO" id="GO:0016491">
    <property type="term" value="F:oxidoreductase activity"/>
    <property type="evidence" value="ECO:0007669"/>
    <property type="project" value="UniProtKB-KW"/>
</dbReference>
<evidence type="ECO:0000313" key="4">
    <source>
        <dbReference type="EMBL" id="STX51828.1"/>
    </source>
</evidence>
<evidence type="ECO:0000256" key="1">
    <source>
        <dbReference type="ARBA" id="ARBA00006484"/>
    </source>
</evidence>
<protein>
    <submittedName>
        <fullName evidence="4">Short chain dehydrogenase/reductase family oxidoreductase</fullName>
        <ecNumber evidence="4">1.-.-.-</ecNumber>
    </submittedName>
</protein>
<dbReference type="Proteomes" id="UP000254794">
    <property type="component" value="Unassembled WGS sequence"/>
</dbReference>
<keyword evidence="5" id="KW-1185">Reference proteome</keyword>
<dbReference type="EMBL" id="UGOD01000001">
    <property type="protein sequence ID" value="STX51828.1"/>
    <property type="molecule type" value="Genomic_DNA"/>
</dbReference>
<dbReference type="OrthoDB" id="9810734at2"/>
<dbReference type="EC" id="1.-.-.-" evidence="4"/>
<sequence length="239" mass="26595">MEKKPLVVITGASKGIGRALAIKFAKEDYPCLLISRHITPIDELLGNKHVHYDNVDITDYAVFAKAIREVEKTYGKTECLINNAGHLKVGDFSNLPIETCHYELDVLVKGVINGIKIVLPDMASRKTGSIINISSAGDRKPYPTAVVYHASKHAVRCISESLQMAEAKNNVRVMNIAPGLIKTNIHENMGISFEEYCSILGNPTFIDPMELAEIIYFCFKLPQKICIRDILIMPTDCNF</sequence>
<dbReference type="PRINTS" id="PR00081">
    <property type="entry name" value="GDHRDH"/>
</dbReference>
<dbReference type="InterPro" id="IPR002347">
    <property type="entry name" value="SDR_fam"/>
</dbReference>
<dbReference type="SUPFAM" id="SSF51735">
    <property type="entry name" value="NAD(P)-binding Rossmann-fold domains"/>
    <property type="match status" value="1"/>
</dbReference>
<gene>
    <name evidence="4" type="ORF">NCTC13316_01927</name>
</gene>
<evidence type="ECO:0000256" key="3">
    <source>
        <dbReference type="RuleBase" id="RU000363"/>
    </source>
</evidence>
<organism evidence="4 5">
    <name type="scientific">Legionella busanensis</name>
    <dbReference type="NCBI Taxonomy" id="190655"/>
    <lineage>
        <taxon>Bacteria</taxon>
        <taxon>Pseudomonadati</taxon>
        <taxon>Pseudomonadota</taxon>
        <taxon>Gammaproteobacteria</taxon>
        <taxon>Legionellales</taxon>
        <taxon>Legionellaceae</taxon>
        <taxon>Legionella</taxon>
    </lineage>
</organism>
<dbReference type="AlphaFoldDB" id="A0A378JMB1"/>
<dbReference type="Pfam" id="PF00106">
    <property type="entry name" value="adh_short"/>
    <property type="match status" value="1"/>
</dbReference>
<dbReference type="Gene3D" id="3.40.50.720">
    <property type="entry name" value="NAD(P)-binding Rossmann-like Domain"/>
    <property type="match status" value="1"/>
</dbReference>
<dbReference type="PANTHER" id="PTHR44169">
    <property type="entry name" value="NADPH-DEPENDENT 1-ACYLDIHYDROXYACETONE PHOSPHATE REDUCTASE"/>
    <property type="match status" value="1"/>
</dbReference>
<proteinExistence type="inferred from homology"/>